<dbReference type="SUPFAM" id="SSF52402">
    <property type="entry name" value="Adenine nucleotide alpha hydrolases-like"/>
    <property type="match status" value="2"/>
</dbReference>
<proteinExistence type="inferred from homology"/>
<evidence type="ECO:0000313" key="3">
    <source>
        <dbReference type="EMBL" id="GAA2024121.1"/>
    </source>
</evidence>
<accession>A0ABN2TZI4</accession>
<dbReference type="Proteomes" id="UP001501285">
    <property type="component" value="Unassembled WGS sequence"/>
</dbReference>
<comment type="similarity">
    <text evidence="1">Belongs to the universal stress protein A family.</text>
</comment>
<dbReference type="Pfam" id="PF00582">
    <property type="entry name" value="Usp"/>
    <property type="match status" value="2"/>
</dbReference>
<organism evidence="3 4">
    <name type="scientific">Terrabacter terrae</name>
    <dbReference type="NCBI Taxonomy" id="318434"/>
    <lineage>
        <taxon>Bacteria</taxon>
        <taxon>Bacillati</taxon>
        <taxon>Actinomycetota</taxon>
        <taxon>Actinomycetes</taxon>
        <taxon>Micrococcales</taxon>
        <taxon>Intrasporangiaceae</taxon>
        <taxon>Terrabacter</taxon>
    </lineage>
</organism>
<dbReference type="RefSeq" id="WP_343989007.1">
    <property type="nucleotide sequence ID" value="NZ_BAAANB010000003.1"/>
</dbReference>
<protein>
    <submittedName>
        <fullName evidence="3">Universal stress protein</fullName>
    </submittedName>
</protein>
<dbReference type="CDD" id="cd23659">
    <property type="entry name" value="USP_At3g01520-like"/>
    <property type="match status" value="1"/>
</dbReference>
<feature type="domain" description="UspA" evidence="2">
    <location>
        <begin position="11"/>
        <end position="146"/>
    </location>
</feature>
<evidence type="ECO:0000313" key="4">
    <source>
        <dbReference type="Proteomes" id="UP001501285"/>
    </source>
</evidence>
<dbReference type="EMBL" id="BAAANB010000003">
    <property type="protein sequence ID" value="GAA2024121.1"/>
    <property type="molecule type" value="Genomic_DNA"/>
</dbReference>
<dbReference type="PRINTS" id="PR01438">
    <property type="entry name" value="UNVRSLSTRESS"/>
</dbReference>
<name>A0ABN2TZI4_9MICO</name>
<sequence>MNGQARPSYGIVVGYDGSAGSQLALEWAAETARRQGKQLTLVHGVNVAAVPAYPAMDLASVEPTLEHAAKALVDQGAEHAGATLDASQIETQYWLGSAAAQLVEASKDAELVVVGSRGRGRVLAGLLGSTSYAVAAHAHCPVLVVRGPEGQEPDDVPPPPRPGPQHRVVVGVDDSDTAMRAVDAAGQFAESEGAPLHVVTVAHAPSMESWAYVETAKGGTEHTHAVREQAEELLARAGNRVRAQHPQVAVTTEVLYGDAGQSLADLGATAGLVVVGSRGRGGFAGMLLGSVSHRVVHNAACPVLVVR</sequence>
<dbReference type="InterPro" id="IPR006016">
    <property type="entry name" value="UspA"/>
</dbReference>
<reference evidence="3 4" key="1">
    <citation type="journal article" date="2019" name="Int. J. Syst. Evol. Microbiol.">
        <title>The Global Catalogue of Microorganisms (GCM) 10K type strain sequencing project: providing services to taxonomists for standard genome sequencing and annotation.</title>
        <authorList>
            <consortium name="The Broad Institute Genomics Platform"/>
            <consortium name="The Broad Institute Genome Sequencing Center for Infectious Disease"/>
            <person name="Wu L."/>
            <person name="Ma J."/>
        </authorList>
    </citation>
    <scope>NUCLEOTIDE SEQUENCE [LARGE SCALE GENOMIC DNA]</scope>
    <source>
        <strain evidence="3 4">JCM 14283</strain>
    </source>
</reference>
<dbReference type="PANTHER" id="PTHR46268:SF6">
    <property type="entry name" value="UNIVERSAL STRESS PROTEIN UP12"/>
    <property type="match status" value="1"/>
</dbReference>
<gene>
    <name evidence="3" type="ORF">GCM10009740_11930</name>
</gene>
<dbReference type="Gene3D" id="3.40.50.620">
    <property type="entry name" value="HUPs"/>
    <property type="match status" value="2"/>
</dbReference>
<dbReference type="PANTHER" id="PTHR46268">
    <property type="entry name" value="STRESS RESPONSE PROTEIN NHAX"/>
    <property type="match status" value="1"/>
</dbReference>
<keyword evidence="4" id="KW-1185">Reference proteome</keyword>
<comment type="caution">
    <text evidence="3">The sequence shown here is derived from an EMBL/GenBank/DDBJ whole genome shotgun (WGS) entry which is preliminary data.</text>
</comment>
<feature type="domain" description="UspA" evidence="2">
    <location>
        <begin position="166"/>
        <end position="307"/>
    </location>
</feature>
<evidence type="ECO:0000259" key="2">
    <source>
        <dbReference type="Pfam" id="PF00582"/>
    </source>
</evidence>
<evidence type="ECO:0000256" key="1">
    <source>
        <dbReference type="ARBA" id="ARBA00008791"/>
    </source>
</evidence>
<dbReference type="InterPro" id="IPR006015">
    <property type="entry name" value="Universal_stress_UspA"/>
</dbReference>
<dbReference type="InterPro" id="IPR014729">
    <property type="entry name" value="Rossmann-like_a/b/a_fold"/>
</dbReference>